<gene>
    <name evidence="7" type="ORF">EZ437_03610</name>
</gene>
<dbReference type="GO" id="GO:0046872">
    <property type="term" value="F:metal ion binding"/>
    <property type="evidence" value="ECO:0007669"/>
    <property type="project" value="UniProtKB-UniRule"/>
</dbReference>
<dbReference type="EMBL" id="SJSL01000001">
    <property type="protein sequence ID" value="TCD03078.1"/>
    <property type="molecule type" value="Genomic_DNA"/>
</dbReference>
<dbReference type="FunFam" id="3.40.1390.30:FF:000001">
    <property type="entry name" value="GTP cyclohydrolase 1 type 2"/>
    <property type="match status" value="1"/>
</dbReference>
<feature type="binding site" evidence="6">
    <location>
        <position position="103"/>
    </location>
    <ligand>
        <name>a divalent metal cation</name>
        <dbReference type="ChEBI" id="CHEBI:60240"/>
        <label>1</label>
    </ligand>
</feature>
<dbReference type="OrthoDB" id="9792792at2"/>
<evidence type="ECO:0000256" key="3">
    <source>
        <dbReference type="ARBA" id="ARBA00022112"/>
    </source>
</evidence>
<dbReference type="PIRSF" id="PIRSF037489">
    <property type="entry name" value="UCP037489_NIF3_YqfO"/>
    <property type="match status" value="1"/>
</dbReference>
<dbReference type="Pfam" id="PF01784">
    <property type="entry name" value="DUF34_NIF3"/>
    <property type="match status" value="1"/>
</dbReference>
<keyword evidence="8" id="KW-1185">Reference proteome</keyword>
<dbReference type="InterPro" id="IPR002678">
    <property type="entry name" value="DUF34/NIF3"/>
</dbReference>
<comment type="subunit">
    <text evidence="2">Homohexamer.</text>
</comment>
<evidence type="ECO:0000256" key="5">
    <source>
        <dbReference type="PIRNR" id="PIRNR037489"/>
    </source>
</evidence>
<dbReference type="InterPro" id="IPR015867">
    <property type="entry name" value="N-reg_PII/ATP_PRibTrfase_C"/>
</dbReference>
<comment type="similarity">
    <text evidence="1 5">Belongs to the GTP cyclohydrolase I type 2/NIF3 family.</text>
</comment>
<accession>A0A4R0NSK3</accession>
<feature type="binding site" evidence="6">
    <location>
        <position position="65"/>
    </location>
    <ligand>
        <name>a divalent metal cation</name>
        <dbReference type="ChEBI" id="CHEBI:60240"/>
        <label>1</label>
    </ligand>
</feature>
<dbReference type="NCBIfam" id="TIGR00486">
    <property type="entry name" value="YbgI_SA1388"/>
    <property type="match status" value="1"/>
</dbReference>
<evidence type="ECO:0000256" key="4">
    <source>
        <dbReference type="ARBA" id="ARBA00022723"/>
    </source>
</evidence>
<evidence type="ECO:0000313" key="8">
    <source>
        <dbReference type="Proteomes" id="UP000293347"/>
    </source>
</evidence>
<sequence>MKLSVLIKHLEAFAPLNYQEDYDNSGLLIGDPEQEVHAALVALDCIEKVVDEAIALGCNLIITHHPIVFKGLKKITGKNYVERVVLKAIRHNIALYAIHTNLDHVKHGVSGVIAERLGLKNAKILSPKRSLLKKLVTFCPVDAAPEVRAALFAAGAGHIGDYSECSFNATGTGTFKAGLGTDPYVGEIGLQHEEPEERIETVFLAQNERKILIALFEHHPYEEVAYDIYPLENKLDTAGAGMIGWLPEEMEGRAFLSFVKERMDAVVIRHTDILPKRIRKVAVCGGSGSFLLQEAIAAGADALVTADFKYHEFFDADGKIMIADIGHFESEQFTSDLLIDIIQEKFPNFAIRLTEHNTNPINYFI</sequence>
<dbReference type="RefSeq" id="WP_131593335.1">
    <property type="nucleotide sequence ID" value="NZ_SJSL01000001.1"/>
</dbReference>
<protein>
    <recommendedName>
        <fullName evidence="3 5">GTP cyclohydrolase 1 type 2 homolog</fullName>
    </recommendedName>
</protein>
<dbReference type="Gene3D" id="3.40.1390.30">
    <property type="entry name" value="NIF3 (NGG1p interacting factor 3)-like"/>
    <property type="match status" value="1"/>
</dbReference>
<evidence type="ECO:0000256" key="2">
    <source>
        <dbReference type="ARBA" id="ARBA00011643"/>
    </source>
</evidence>
<evidence type="ECO:0000256" key="1">
    <source>
        <dbReference type="ARBA" id="ARBA00006964"/>
    </source>
</evidence>
<feature type="binding site" evidence="6">
    <location>
        <position position="331"/>
    </location>
    <ligand>
        <name>a divalent metal cation</name>
        <dbReference type="ChEBI" id="CHEBI:60240"/>
        <label>1</label>
    </ligand>
</feature>
<evidence type="ECO:0000313" key="7">
    <source>
        <dbReference type="EMBL" id="TCD03078.1"/>
    </source>
</evidence>
<feature type="binding site" evidence="6">
    <location>
        <position position="64"/>
    </location>
    <ligand>
        <name>a divalent metal cation</name>
        <dbReference type="ChEBI" id="CHEBI:60240"/>
        <label>2</label>
    </ligand>
</feature>
<reference evidence="7 8" key="1">
    <citation type="submission" date="2019-02" db="EMBL/GenBank/DDBJ databases">
        <title>Pedobacter sp. RP-1-14 sp. nov., isolated from Arctic soil.</title>
        <authorList>
            <person name="Dahal R.H."/>
        </authorList>
    </citation>
    <scope>NUCLEOTIDE SEQUENCE [LARGE SCALE GENOMIC DNA]</scope>
    <source>
        <strain evidence="7 8">RP-1-14</strain>
    </source>
</reference>
<dbReference type="SUPFAM" id="SSF102705">
    <property type="entry name" value="NIF3 (NGG1p interacting factor 3)-like"/>
    <property type="match status" value="1"/>
</dbReference>
<evidence type="ECO:0000256" key="6">
    <source>
        <dbReference type="PIRSR" id="PIRSR602678-1"/>
    </source>
</evidence>
<dbReference type="Proteomes" id="UP000293347">
    <property type="component" value="Unassembled WGS sequence"/>
</dbReference>
<feature type="binding site" evidence="6">
    <location>
        <position position="327"/>
    </location>
    <ligand>
        <name>a divalent metal cation</name>
        <dbReference type="ChEBI" id="CHEBI:60240"/>
        <label>1</label>
    </ligand>
</feature>
<organism evidence="7 8">
    <name type="scientific">Pedobacter psychroterrae</name>
    <dbReference type="NCBI Taxonomy" id="2530453"/>
    <lineage>
        <taxon>Bacteria</taxon>
        <taxon>Pseudomonadati</taxon>
        <taxon>Bacteroidota</taxon>
        <taxon>Sphingobacteriia</taxon>
        <taxon>Sphingobacteriales</taxon>
        <taxon>Sphingobacteriaceae</taxon>
        <taxon>Pedobacter</taxon>
    </lineage>
</organism>
<name>A0A4R0NSK3_9SPHI</name>
<dbReference type="Gene3D" id="3.30.70.120">
    <property type="match status" value="1"/>
</dbReference>
<dbReference type="GO" id="GO:0005737">
    <property type="term" value="C:cytoplasm"/>
    <property type="evidence" value="ECO:0007669"/>
    <property type="project" value="TreeGrafter"/>
</dbReference>
<dbReference type="PANTHER" id="PTHR13799:SF14">
    <property type="entry name" value="GTP CYCLOHYDROLASE 1 TYPE 2 HOMOLOG"/>
    <property type="match status" value="1"/>
</dbReference>
<dbReference type="InterPro" id="IPR017221">
    <property type="entry name" value="DUF34/NIF3_bac"/>
</dbReference>
<dbReference type="InterPro" id="IPR036069">
    <property type="entry name" value="DUF34/NIF3_sf"/>
</dbReference>
<proteinExistence type="inferred from homology"/>
<keyword evidence="4 5" id="KW-0479">Metal-binding</keyword>
<dbReference type="AlphaFoldDB" id="A0A4R0NSK3"/>
<dbReference type="PANTHER" id="PTHR13799">
    <property type="entry name" value="NGG1 INTERACTING FACTOR 3"/>
    <property type="match status" value="1"/>
</dbReference>
<comment type="caution">
    <text evidence="7">The sequence shown here is derived from an EMBL/GenBank/DDBJ whole genome shotgun (WGS) entry which is preliminary data.</text>
</comment>